<dbReference type="GO" id="GO:0006508">
    <property type="term" value="P:proteolysis"/>
    <property type="evidence" value="ECO:0007669"/>
    <property type="project" value="InterPro"/>
</dbReference>
<feature type="transmembrane region" description="Helical" evidence="9">
    <location>
        <begin position="314"/>
        <end position="334"/>
    </location>
</feature>
<feature type="domain" description="ABC transmembrane type-1" evidence="11">
    <location>
        <begin position="176"/>
        <end position="458"/>
    </location>
</feature>
<reference evidence="14" key="1">
    <citation type="submission" date="2015-01" db="EMBL/GenBank/DDBJ databases">
        <authorList>
            <person name="Andreevskaya M."/>
        </authorList>
    </citation>
    <scope>NUCLEOTIDE SEQUENCE [LARGE SCALE GENOMIC DNA]</scope>
    <source>
        <strain evidence="14">MKFS47</strain>
    </source>
</reference>
<keyword evidence="3" id="KW-0547">Nucleotide-binding</keyword>
<proteinExistence type="predicted"/>
<dbReference type="GO" id="GO:0015421">
    <property type="term" value="F:ABC-type oligopeptide transporter activity"/>
    <property type="evidence" value="ECO:0007669"/>
    <property type="project" value="TreeGrafter"/>
</dbReference>
<evidence type="ECO:0000259" key="11">
    <source>
        <dbReference type="PROSITE" id="PS50929"/>
    </source>
</evidence>
<evidence type="ECO:0000256" key="8">
    <source>
        <dbReference type="ARBA" id="ARBA00023136"/>
    </source>
</evidence>
<dbReference type="PROSITE" id="PS50893">
    <property type="entry name" value="ABC_TRANSPORTER_2"/>
    <property type="match status" value="1"/>
</dbReference>
<keyword evidence="5" id="KW-0788">Thiol protease</keyword>
<dbReference type="InterPro" id="IPR036640">
    <property type="entry name" value="ABC1_TM_sf"/>
</dbReference>
<keyword evidence="4" id="KW-0378">Hydrolase</keyword>
<name>A0A0D6DYR5_9LACT</name>
<dbReference type="HOGENOM" id="CLU_000604_84_3_9"/>
<evidence type="ECO:0000256" key="3">
    <source>
        <dbReference type="ARBA" id="ARBA00022741"/>
    </source>
</evidence>
<feature type="transmembrane region" description="Helical" evidence="9">
    <location>
        <begin position="287"/>
        <end position="308"/>
    </location>
</feature>
<dbReference type="PROSITE" id="PS00211">
    <property type="entry name" value="ABC_TRANSPORTER_1"/>
    <property type="match status" value="1"/>
</dbReference>
<feature type="domain" description="ABC transporter" evidence="10">
    <location>
        <begin position="494"/>
        <end position="709"/>
    </location>
</feature>
<dbReference type="PROSITE" id="PS50990">
    <property type="entry name" value="PEPTIDASE_C39"/>
    <property type="match status" value="1"/>
</dbReference>
<keyword evidence="6" id="KW-0067">ATP-binding</keyword>
<keyword evidence="8 9" id="KW-0472">Membrane</keyword>
<dbReference type="GO" id="GO:0008234">
    <property type="term" value="F:cysteine-type peptidase activity"/>
    <property type="evidence" value="ECO:0007669"/>
    <property type="project" value="UniProtKB-KW"/>
</dbReference>
<evidence type="ECO:0000256" key="5">
    <source>
        <dbReference type="ARBA" id="ARBA00022807"/>
    </source>
</evidence>
<dbReference type="InterPro" id="IPR027417">
    <property type="entry name" value="P-loop_NTPase"/>
</dbReference>
<gene>
    <name evidence="13" type="ORF">LACPI_1706</name>
</gene>
<dbReference type="SMART" id="SM00382">
    <property type="entry name" value="AAA"/>
    <property type="match status" value="1"/>
</dbReference>
<evidence type="ECO:0000313" key="13">
    <source>
        <dbReference type="EMBL" id="CEN28906.1"/>
    </source>
</evidence>
<dbReference type="PANTHER" id="PTHR43394:SF1">
    <property type="entry name" value="ATP-BINDING CASSETTE SUB-FAMILY B MEMBER 10, MITOCHONDRIAL"/>
    <property type="match status" value="1"/>
</dbReference>
<dbReference type="InterPro" id="IPR011527">
    <property type="entry name" value="ABC1_TM_dom"/>
</dbReference>
<evidence type="ECO:0000313" key="14">
    <source>
        <dbReference type="Proteomes" id="UP000033166"/>
    </source>
</evidence>
<evidence type="ECO:0000256" key="4">
    <source>
        <dbReference type="ARBA" id="ARBA00022801"/>
    </source>
</evidence>
<keyword evidence="7 9" id="KW-1133">Transmembrane helix</keyword>
<dbReference type="SUPFAM" id="SSF90123">
    <property type="entry name" value="ABC transporter transmembrane region"/>
    <property type="match status" value="1"/>
</dbReference>
<feature type="domain" description="Peptidase C39" evidence="12">
    <location>
        <begin position="9"/>
        <end position="138"/>
    </location>
</feature>
<feature type="transmembrane region" description="Helical" evidence="9">
    <location>
        <begin position="174"/>
        <end position="196"/>
    </location>
</feature>
<evidence type="ECO:0000256" key="1">
    <source>
        <dbReference type="ARBA" id="ARBA00004651"/>
    </source>
</evidence>
<dbReference type="STRING" id="1364.LP2241_50103"/>
<dbReference type="Gene3D" id="3.40.50.300">
    <property type="entry name" value="P-loop containing nucleotide triphosphate hydrolases"/>
    <property type="match status" value="1"/>
</dbReference>
<sequence>MIITRGILQHDQSDCGAAALASVFNMHRLLIPVTQLREAMRVDKSGASIYAIIKTAETYGIRGEGVVGDLEELAASIGSKTISLPAILHVEIKPQVGHFLVLINLTSQYAKVFDPAFGIKKLKITELNKLWTGNLIHFNSSDFKKSSGSVSKATIRKMKANNFMFSLFRHEKKSLVWITILSVATLIMSFLGSYLYKVIVDAIIQSTSKGNLVASIFILLAVLYAVQMTFSIIQGSAISRLSFRMSRSGTMAFYNKLSSLPNDFFNRFDSGNLISRFQSVPDLLDKVVIMVLDLCLLLSSIIGSSIILILISPILYGLTILIMLVYGCLVLSFIKPMSEKNKAIQVNQAKTITLLRESVDGISTIKLSSSQSWFKSKLATVIDRLCLDISKLIQLSVTSESIVGFIESLGMMGIFCIGSIFVTKKQITLGELIVFNSLMIYFFSPAKKLMMMQKDVQDVKVLYDRIKDVMYATTELERVSRFISPSAGIRNDYLALNGVSFSYNLDQVILNQIDITIEQYAKVGIIGKSGSGKTTVIKLLATLLFPDKGVMSYRGQLINKENLITYRQKMTYVDQESFAFEGNLYDNIVMGMTNIDEDWLGTLCQVFDVFDMSNQGLTLYILENGKNLSGGQKQKLGLVRALLAKPEILILDEATSKIDKASEEKIIDFITTIEKMTVISVFHNLDLLDKYETILNVAQNGIYEPLKRN</sequence>
<dbReference type="Pfam" id="PF00005">
    <property type="entry name" value="ABC_tran"/>
    <property type="match status" value="1"/>
</dbReference>
<dbReference type="Pfam" id="PF00664">
    <property type="entry name" value="ABC_membrane"/>
    <property type="match status" value="1"/>
</dbReference>
<dbReference type="InterPro" id="IPR039421">
    <property type="entry name" value="Type_1_exporter"/>
</dbReference>
<keyword evidence="2 9" id="KW-0812">Transmembrane</keyword>
<feature type="transmembrane region" description="Helical" evidence="9">
    <location>
        <begin position="401"/>
        <end position="421"/>
    </location>
</feature>
<dbReference type="KEGG" id="lpk:LACPI_1706"/>
<dbReference type="InterPro" id="IPR003439">
    <property type="entry name" value="ABC_transporter-like_ATP-bd"/>
</dbReference>
<evidence type="ECO:0000256" key="2">
    <source>
        <dbReference type="ARBA" id="ARBA00022692"/>
    </source>
</evidence>
<dbReference type="GO" id="GO:0005524">
    <property type="term" value="F:ATP binding"/>
    <property type="evidence" value="ECO:0007669"/>
    <property type="project" value="UniProtKB-KW"/>
</dbReference>
<dbReference type="InterPro" id="IPR017871">
    <property type="entry name" value="ABC_transporter-like_CS"/>
</dbReference>
<keyword evidence="5" id="KW-0645">Protease</keyword>
<feature type="transmembrane region" description="Helical" evidence="9">
    <location>
        <begin position="427"/>
        <end position="444"/>
    </location>
</feature>
<organism evidence="13 14">
    <name type="scientific">Pseudolactococcus piscium MKFS47</name>
    <dbReference type="NCBI Taxonomy" id="297352"/>
    <lineage>
        <taxon>Bacteria</taxon>
        <taxon>Bacillati</taxon>
        <taxon>Bacillota</taxon>
        <taxon>Bacilli</taxon>
        <taxon>Lactobacillales</taxon>
        <taxon>Streptococcaceae</taxon>
        <taxon>Pseudolactococcus</taxon>
    </lineage>
</organism>
<evidence type="ECO:0000256" key="6">
    <source>
        <dbReference type="ARBA" id="ARBA00022840"/>
    </source>
</evidence>
<dbReference type="EMBL" id="LN774769">
    <property type="protein sequence ID" value="CEN28906.1"/>
    <property type="molecule type" value="Genomic_DNA"/>
</dbReference>
<accession>A0A0D6DYR5</accession>
<dbReference type="Pfam" id="PF03412">
    <property type="entry name" value="Peptidase_C39"/>
    <property type="match status" value="1"/>
</dbReference>
<evidence type="ECO:0000259" key="10">
    <source>
        <dbReference type="PROSITE" id="PS50893"/>
    </source>
</evidence>
<dbReference type="Gene3D" id="3.90.70.10">
    <property type="entry name" value="Cysteine proteinases"/>
    <property type="match status" value="1"/>
</dbReference>
<dbReference type="GO" id="GO:0005886">
    <property type="term" value="C:plasma membrane"/>
    <property type="evidence" value="ECO:0007669"/>
    <property type="project" value="UniProtKB-SubCell"/>
</dbReference>
<dbReference type="GO" id="GO:0016887">
    <property type="term" value="F:ATP hydrolysis activity"/>
    <property type="evidence" value="ECO:0007669"/>
    <property type="project" value="InterPro"/>
</dbReference>
<feature type="transmembrane region" description="Helical" evidence="9">
    <location>
        <begin position="216"/>
        <end position="238"/>
    </location>
</feature>
<dbReference type="Proteomes" id="UP000033166">
    <property type="component" value="Chromosome I"/>
</dbReference>
<dbReference type="AlphaFoldDB" id="A0A0D6DYR5"/>
<evidence type="ECO:0000256" key="7">
    <source>
        <dbReference type="ARBA" id="ARBA00022989"/>
    </source>
</evidence>
<dbReference type="CDD" id="cd03228">
    <property type="entry name" value="ABCC_MRP_Like"/>
    <property type="match status" value="1"/>
</dbReference>
<evidence type="ECO:0000256" key="9">
    <source>
        <dbReference type="SAM" id="Phobius"/>
    </source>
</evidence>
<protein>
    <submittedName>
        <fullName evidence="13">ABC-type bacteriocin transporter family protein</fullName>
    </submittedName>
</protein>
<dbReference type="PANTHER" id="PTHR43394">
    <property type="entry name" value="ATP-DEPENDENT PERMEASE MDL1, MITOCHONDRIAL"/>
    <property type="match status" value="1"/>
</dbReference>
<dbReference type="PROSITE" id="PS50929">
    <property type="entry name" value="ABC_TM1F"/>
    <property type="match status" value="1"/>
</dbReference>
<dbReference type="Gene3D" id="1.20.1560.10">
    <property type="entry name" value="ABC transporter type 1, transmembrane domain"/>
    <property type="match status" value="1"/>
</dbReference>
<dbReference type="InterPro" id="IPR005074">
    <property type="entry name" value="Peptidase_C39"/>
</dbReference>
<comment type="subcellular location">
    <subcellularLocation>
        <location evidence="1">Cell membrane</location>
        <topology evidence="1">Multi-pass membrane protein</topology>
    </subcellularLocation>
</comment>
<evidence type="ECO:0000259" key="12">
    <source>
        <dbReference type="PROSITE" id="PS50990"/>
    </source>
</evidence>
<dbReference type="RefSeq" id="WP_047915954.1">
    <property type="nucleotide sequence ID" value="NZ_LN774769.1"/>
</dbReference>
<dbReference type="SUPFAM" id="SSF52540">
    <property type="entry name" value="P-loop containing nucleoside triphosphate hydrolases"/>
    <property type="match status" value="1"/>
</dbReference>
<dbReference type="InterPro" id="IPR003593">
    <property type="entry name" value="AAA+_ATPase"/>
</dbReference>